<evidence type="ECO:0000313" key="1">
    <source>
        <dbReference type="EMBL" id="JAP26850.1"/>
    </source>
</evidence>
<sequence length="97" mass="9911">MSFLFPGCLSLGLNLLESERSLVDGAAPDCNGREAVPDFPVAAGMLLCKHTDITKSASGEGPSTAGKFAMKAANAGGNDFKISLRAFGGPLLLNGPE</sequence>
<accession>A0A0V0I2L6</accession>
<proteinExistence type="predicted"/>
<organism evidence="1">
    <name type="scientific">Solanum chacoense</name>
    <name type="common">Chaco potato</name>
    <dbReference type="NCBI Taxonomy" id="4108"/>
    <lineage>
        <taxon>Eukaryota</taxon>
        <taxon>Viridiplantae</taxon>
        <taxon>Streptophyta</taxon>
        <taxon>Embryophyta</taxon>
        <taxon>Tracheophyta</taxon>
        <taxon>Spermatophyta</taxon>
        <taxon>Magnoliopsida</taxon>
        <taxon>eudicotyledons</taxon>
        <taxon>Gunneridae</taxon>
        <taxon>Pentapetalae</taxon>
        <taxon>asterids</taxon>
        <taxon>lamiids</taxon>
        <taxon>Solanales</taxon>
        <taxon>Solanaceae</taxon>
        <taxon>Solanoideae</taxon>
        <taxon>Solaneae</taxon>
        <taxon>Solanum</taxon>
    </lineage>
</organism>
<protein>
    <submittedName>
        <fullName evidence="1">Putative ovule protein</fullName>
    </submittedName>
</protein>
<reference evidence="1" key="1">
    <citation type="submission" date="2015-12" db="EMBL/GenBank/DDBJ databases">
        <title>Gene expression during late stages of embryo sac development: a critical building block for successful pollen-pistil interactions.</title>
        <authorList>
            <person name="Liu Y."/>
            <person name="Joly V."/>
            <person name="Sabar M."/>
            <person name="Matton D.P."/>
        </authorList>
    </citation>
    <scope>NUCLEOTIDE SEQUENCE</scope>
</reference>
<dbReference type="EMBL" id="GEDG01011796">
    <property type="protein sequence ID" value="JAP26850.1"/>
    <property type="molecule type" value="Transcribed_RNA"/>
</dbReference>
<name>A0A0V0I2L6_SOLCH</name>
<dbReference type="AlphaFoldDB" id="A0A0V0I2L6"/>